<organism evidence="10 11">
    <name type="scientific">Coprinopsis cinerea (strain Okayama-7 / 130 / ATCC MYA-4618 / FGSC 9003)</name>
    <name type="common">Inky cap fungus</name>
    <name type="synonym">Hormographiella aspergillata</name>
    <dbReference type="NCBI Taxonomy" id="240176"/>
    <lineage>
        <taxon>Eukaryota</taxon>
        <taxon>Fungi</taxon>
        <taxon>Dikarya</taxon>
        <taxon>Basidiomycota</taxon>
        <taxon>Agaricomycotina</taxon>
        <taxon>Agaricomycetes</taxon>
        <taxon>Agaricomycetidae</taxon>
        <taxon>Agaricales</taxon>
        <taxon>Agaricineae</taxon>
        <taxon>Psathyrellaceae</taxon>
        <taxon>Coprinopsis</taxon>
    </lineage>
</organism>
<dbReference type="GeneID" id="6012787"/>
<dbReference type="VEuPathDB" id="FungiDB:CC1G_06331"/>
<keyword evidence="6 9" id="KW-1133">Transmembrane helix</keyword>
<evidence type="ECO:0000256" key="4">
    <source>
        <dbReference type="ARBA" id="ARBA00022692"/>
    </source>
</evidence>
<comment type="caution">
    <text evidence="10">The sequence shown here is derived from an EMBL/GenBank/DDBJ whole genome shotgun (WGS) entry which is preliminary data.</text>
</comment>
<comment type="similarity">
    <text evidence="2">Belongs to the V-ATPase e1/e2 subunit family.</text>
</comment>
<dbReference type="FunCoup" id="A8NTJ6">
    <property type="interactions" value="88"/>
</dbReference>
<evidence type="ECO:0000256" key="6">
    <source>
        <dbReference type="ARBA" id="ARBA00022989"/>
    </source>
</evidence>
<dbReference type="GO" id="GO:0046961">
    <property type="term" value="F:proton-transporting ATPase activity, rotational mechanism"/>
    <property type="evidence" value="ECO:0007669"/>
    <property type="project" value="InterPro"/>
</dbReference>
<gene>
    <name evidence="10" type="ORF">CC1G_06331</name>
</gene>
<dbReference type="Proteomes" id="UP000001861">
    <property type="component" value="Unassembled WGS sequence"/>
</dbReference>
<evidence type="ECO:0000256" key="5">
    <source>
        <dbReference type="ARBA" id="ARBA00022781"/>
    </source>
</evidence>
<dbReference type="InterPro" id="IPR008389">
    <property type="entry name" value="ATPase_V0-cplx_e1/e2_su"/>
</dbReference>
<accession>A8NTJ6</accession>
<dbReference type="RefSeq" id="XP_001836246.1">
    <property type="nucleotide sequence ID" value="XM_001836194.2"/>
</dbReference>
<protein>
    <submittedName>
        <fullName evidence="10">Uncharacterized protein</fullName>
    </submittedName>
</protein>
<dbReference type="AlphaFoldDB" id="A8NTJ6"/>
<dbReference type="STRING" id="240176.A8NTJ6"/>
<sequence>MSGLFPVFLMLAVTLGLMAASFVFTRKGPNQVLIRTSLMLTFAVCYLTWAITYMAQLNPIIAPIVREVHE</sequence>
<dbReference type="KEGG" id="cci:CC1G_06331"/>
<keyword evidence="4 9" id="KW-0812">Transmembrane</keyword>
<keyword evidence="11" id="KW-1185">Reference proteome</keyword>
<evidence type="ECO:0000313" key="11">
    <source>
        <dbReference type="Proteomes" id="UP000001861"/>
    </source>
</evidence>
<evidence type="ECO:0000256" key="9">
    <source>
        <dbReference type="SAM" id="Phobius"/>
    </source>
</evidence>
<keyword evidence="5" id="KW-0375">Hydrogen ion transport</keyword>
<feature type="transmembrane region" description="Helical" evidence="9">
    <location>
        <begin position="32"/>
        <end position="51"/>
    </location>
</feature>
<dbReference type="OrthoDB" id="1508846at2759"/>
<reference evidence="10 11" key="1">
    <citation type="journal article" date="2010" name="Proc. Natl. Acad. Sci. U.S.A.">
        <title>Insights into evolution of multicellular fungi from the assembled chromosomes of the mushroom Coprinopsis cinerea (Coprinus cinereus).</title>
        <authorList>
            <person name="Stajich J.E."/>
            <person name="Wilke S.K."/>
            <person name="Ahren D."/>
            <person name="Au C.H."/>
            <person name="Birren B.W."/>
            <person name="Borodovsky M."/>
            <person name="Burns C."/>
            <person name="Canback B."/>
            <person name="Casselton L.A."/>
            <person name="Cheng C.K."/>
            <person name="Deng J."/>
            <person name="Dietrich F.S."/>
            <person name="Fargo D.C."/>
            <person name="Farman M.L."/>
            <person name="Gathman A.C."/>
            <person name="Goldberg J."/>
            <person name="Guigo R."/>
            <person name="Hoegger P.J."/>
            <person name="Hooker J.B."/>
            <person name="Huggins A."/>
            <person name="James T.Y."/>
            <person name="Kamada T."/>
            <person name="Kilaru S."/>
            <person name="Kodira C."/>
            <person name="Kues U."/>
            <person name="Kupfer D."/>
            <person name="Kwan H.S."/>
            <person name="Lomsadze A."/>
            <person name="Li W."/>
            <person name="Lilly W.W."/>
            <person name="Ma L.J."/>
            <person name="Mackey A.J."/>
            <person name="Manning G."/>
            <person name="Martin F."/>
            <person name="Muraguchi H."/>
            <person name="Natvig D.O."/>
            <person name="Palmerini H."/>
            <person name="Ramesh M.A."/>
            <person name="Rehmeyer C.J."/>
            <person name="Roe B.A."/>
            <person name="Shenoy N."/>
            <person name="Stanke M."/>
            <person name="Ter-Hovhannisyan V."/>
            <person name="Tunlid A."/>
            <person name="Velagapudi R."/>
            <person name="Vision T.J."/>
            <person name="Zeng Q."/>
            <person name="Zolan M.E."/>
            <person name="Pukkila P.J."/>
        </authorList>
    </citation>
    <scope>NUCLEOTIDE SEQUENCE [LARGE SCALE GENOMIC DNA]</scope>
    <source>
        <strain evidence="11">Okayama-7 / 130 / ATCC MYA-4618 / FGSC 9003</strain>
    </source>
</reference>
<name>A8NTJ6_COPC7</name>
<dbReference type="EMBL" id="AACS02000004">
    <property type="protein sequence ID" value="EAU85618.1"/>
    <property type="molecule type" value="Genomic_DNA"/>
</dbReference>
<keyword evidence="8 9" id="KW-0472">Membrane</keyword>
<proteinExistence type="inferred from homology"/>
<dbReference type="PANTHER" id="PTHR12263:SF0">
    <property type="entry name" value="V-TYPE PROTON ATPASE SUBUNIT"/>
    <property type="match status" value="1"/>
</dbReference>
<dbReference type="InParanoid" id="A8NTJ6"/>
<dbReference type="OMA" id="WAITYLC"/>
<evidence type="ECO:0000256" key="2">
    <source>
        <dbReference type="ARBA" id="ARBA00008328"/>
    </source>
</evidence>
<evidence type="ECO:0000256" key="8">
    <source>
        <dbReference type="ARBA" id="ARBA00023136"/>
    </source>
</evidence>
<dbReference type="Pfam" id="PF05493">
    <property type="entry name" value="ATP_synt_H"/>
    <property type="match status" value="1"/>
</dbReference>
<keyword evidence="7" id="KW-0406">Ion transport</keyword>
<dbReference type="eggNOG" id="KOG3500">
    <property type="taxonomic scope" value="Eukaryota"/>
</dbReference>
<evidence type="ECO:0000256" key="3">
    <source>
        <dbReference type="ARBA" id="ARBA00022448"/>
    </source>
</evidence>
<dbReference type="GO" id="GO:0007035">
    <property type="term" value="P:vacuolar acidification"/>
    <property type="evidence" value="ECO:0007669"/>
    <property type="project" value="TreeGrafter"/>
</dbReference>
<dbReference type="PANTHER" id="PTHR12263">
    <property type="entry name" value="VACUOLAR ATP SYNTHASE SUBUNIT H"/>
    <property type="match status" value="1"/>
</dbReference>
<dbReference type="GO" id="GO:0000220">
    <property type="term" value="C:vacuolar proton-transporting V-type ATPase, V0 domain"/>
    <property type="evidence" value="ECO:0007669"/>
    <property type="project" value="TreeGrafter"/>
</dbReference>
<keyword evidence="3" id="KW-0813">Transport</keyword>
<evidence type="ECO:0000313" key="10">
    <source>
        <dbReference type="EMBL" id="EAU85618.1"/>
    </source>
</evidence>
<feature type="transmembrane region" description="Helical" evidence="9">
    <location>
        <begin position="6"/>
        <end position="25"/>
    </location>
</feature>
<evidence type="ECO:0000256" key="7">
    <source>
        <dbReference type="ARBA" id="ARBA00023065"/>
    </source>
</evidence>
<dbReference type="GO" id="GO:0012505">
    <property type="term" value="C:endomembrane system"/>
    <property type="evidence" value="ECO:0007669"/>
    <property type="project" value="UniProtKB-SubCell"/>
</dbReference>
<evidence type="ECO:0000256" key="1">
    <source>
        <dbReference type="ARBA" id="ARBA00004127"/>
    </source>
</evidence>
<comment type="subcellular location">
    <subcellularLocation>
        <location evidence="1">Endomembrane system</location>
        <topology evidence="1">Multi-pass membrane protein</topology>
    </subcellularLocation>
</comment>